<evidence type="ECO:0000256" key="1">
    <source>
        <dbReference type="SAM" id="MobiDB-lite"/>
    </source>
</evidence>
<name>A0A6P8HGG5_ACTTE</name>
<dbReference type="AlphaFoldDB" id="A0A6P8HGG5"/>
<accession>A0A6P8HGG5</accession>
<organism evidence="2 3">
    <name type="scientific">Actinia tenebrosa</name>
    <name type="common">Australian red waratah sea anemone</name>
    <dbReference type="NCBI Taxonomy" id="6105"/>
    <lineage>
        <taxon>Eukaryota</taxon>
        <taxon>Metazoa</taxon>
        <taxon>Cnidaria</taxon>
        <taxon>Anthozoa</taxon>
        <taxon>Hexacorallia</taxon>
        <taxon>Actiniaria</taxon>
        <taxon>Actiniidae</taxon>
        <taxon>Actinia</taxon>
    </lineage>
</organism>
<sequence length="175" mass="19883">MEEEEDNLSEGNTDKTVSLKEEEDNSNEESTDKTVSLKEEEDNLNEESTDKTVSMEKEEDNLSEESTNKTVSMEEEEDNLSKGNTDKTVSLEKEKDNLNEENTSFFKHSKMALSSTKTSLTKNAISQFHKICTKIALELVTRDVKALKYLTLDKVPGGVLEEIKAEEEYSGLKWR</sequence>
<dbReference type="GeneID" id="116288950"/>
<keyword evidence="2" id="KW-1185">Reference proteome</keyword>
<dbReference type="Proteomes" id="UP000515163">
    <property type="component" value="Unplaced"/>
</dbReference>
<dbReference type="RefSeq" id="XP_031551675.1">
    <property type="nucleotide sequence ID" value="XM_031695815.1"/>
</dbReference>
<reference evidence="3" key="1">
    <citation type="submission" date="2025-08" db="UniProtKB">
        <authorList>
            <consortium name="RefSeq"/>
        </authorList>
    </citation>
    <scope>IDENTIFICATION</scope>
    <source>
        <tissue evidence="3">Tentacle</tissue>
    </source>
</reference>
<protein>
    <submittedName>
        <fullName evidence="3">Uncharacterized protein LOC116288950</fullName>
    </submittedName>
</protein>
<evidence type="ECO:0000313" key="3">
    <source>
        <dbReference type="RefSeq" id="XP_031551675.1"/>
    </source>
</evidence>
<feature type="compositionally biased region" description="Basic and acidic residues" evidence="1">
    <location>
        <begin position="89"/>
        <end position="98"/>
    </location>
</feature>
<proteinExistence type="predicted"/>
<evidence type="ECO:0000313" key="2">
    <source>
        <dbReference type="Proteomes" id="UP000515163"/>
    </source>
</evidence>
<dbReference type="KEGG" id="aten:116288950"/>
<gene>
    <name evidence="3" type="primary">LOC116288950</name>
</gene>
<dbReference type="InParanoid" id="A0A6P8HGG5"/>
<feature type="region of interest" description="Disordered" evidence="1">
    <location>
        <begin position="1"/>
        <end position="103"/>
    </location>
</feature>